<gene>
    <name evidence="4" type="ORF">CSLFYP84_02363</name>
</gene>
<keyword evidence="2" id="KW-0472">Membrane</keyword>
<keyword evidence="2" id="KW-1133">Transmembrane helix</keyword>
<proteinExistence type="predicted"/>
<name>A0A6N3F4N8_CLOSY</name>
<reference evidence="4" key="1">
    <citation type="submission" date="2019-11" db="EMBL/GenBank/DDBJ databases">
        <authorList>
            <person name="Feng L."/>
        </authorList>
    </citation>
    <scope>NUCLEOTIDE SEQUENCE</scope>
    <source>
        <strain evidence="4">CsymbiosumLFYP84</strain>
    </source>
</reference>
<sequence length="293" mass="32470">MRTAVRKNSFAKVLRLGFLTVLLSVLLCMAMPWAVIAGEQRVFDNAKLFDASEKEELEQKLSSFREEWQMDLGVLTTESTGRKTVESFADDFYDQQGMGEGSSHSGALIVIDMGSRELYISTLGDMADYLTDERIEAVLDSAYGYASEADYAGCAAAAVDRIASYMDDGVPAGQYDYIRKDYRPSLEWYEILFAVAIAAAAAVMPCIGVINQYKMKKERRQSLNYHFSYRGSSDFKYDVVNDMFINKMVTQRRIPRNTGGSGPGGRGPGSFAGRTTLHRSSSGRMHGGGGRKF</sequence>
<feature type="transmembrane region" description="Helical" evidence="2">
    <location>
        <begin position="188"/>
        <end position="210"/>
    </location>
</feature>
<protein>
    <recommendedName>
        <fullName evidence="3">TPM domain-containing protein</fullName>
    </recommendedName>
</protein>
<dbReference type="AlphaFoldDB" id="A0A6N3F4N8"/>
<dbReference type="InterPro" id="IPR007621">
    <property type="entry name" value="TPM_dom"/>
</dbReference>
<evidence type="ECO:0000256" key="2">
    <source>
        <dbReference type="SAM" id="Phobius"/>
    </source>
</evidence>
<dbReference type="PANTHER" id="PTHR30373">
    <property type="entry name" value="UPF0603 PROTEIN YGCG"/>
    <property type="match status" value="1"/>
</dbReference>
<evidence type="ECO:0000256" key="1">
    <source>
        <dbReference type="SAM" id="MobiDB-lite"/>
    </source>
</evidence>
<accession>A0A6N3F4N8</accession>
<dbReference type="RefSeq" id="WP_156684692.1">
    <property type="nucleotide sequence ID" value="NZ_CACRUA010000028.1"/>
</dbReference>
<feature type="compositionally biased region" description="Low complexity" evidence="1">
    <location>
        <begin position="271"/>
        <end position="284"/>
    </location>
</feature>
<dbReference type="Pfam" id="PF04536">
    <property type="entry name" value="TPM_phosphatase"/>
    <property type="match status" value="1"/>
</dbReference>
<feature type="domain" description="TPM" evidence="3">
    <location>
        <begin position="42"/>
        <end position="164"/>
    </location>
</feature>
<organism evidence="4">
    <name type="scientific">Clostridium symbiosum</name>
    <name type="common">Bacteroides symbiosus</name>
    <dbReference type="NCBI Taxonomy" id="1512"/>
    <lineage>
        <taxon>Bacteria</taxon>
        <taxon>Bacillati</taxon>
        <taxon>Bacillota</taxon>
        <taxon>Clostridia</taxon>
        <taxon>Lachnospirales</taxon>
        <taxon>Lachnospiraceae</taxon>
        <taxon>Otoolea</taxon>
    </lineage>
</organism>
<keyword evidence="2" id="KW-0812">Transmembrane</keyword>
<evidence type="ECO:0000313" key="4">
    <source>
        <dbReference type="EMBL" id="VYU46836.1"/>
    </source>
</evidence>
<evidence type="ECO:0000259" key="3">
    <source>
        <dbReference type="Pfam" id="PF04536"/>
    </source>
</evidence>
<dbReference type="PANTHER" id="PTHR30373:SF2">
    <property type="entry name" value="UPF0603 PROTEIN YGCG"/>
    <property type="match status" value="1"/>
</dbReference>
<feature type="region of interest" description="Disordered" evidence="1">
    <location>
        <begin position="254"/>
        <end position="293"/>
    </location>
</feature>
<feature type="compositionally biased region" description="Gly residues" evidence="1">
    <location>
        <begin position="259"/>
        <end position="270"/>
    </location>
</feature>
<dbReference type="Gene3D" id="3.10.310.50">
    <property type="match status" value="1"/>
</dbReference>
<dbReference type="EMBL" id="CACRUA010000028">
    <property type="protein sequence ID" value="VYU46836.1"/>
    <property type="molecule type" value="Genomic_DNA"/>
</dbReference>